<dbReference type="InterPro" id="IPR019442">
    <property type="entry name" value="THADA/TRM732_DUF2428"/>
</dbReference>
<evidence type="ECO:0000313" key="3">
    <source>
        <dbReference type="Proteomes" id="UP001212841"/>
    </source>
</evidence>
<dbReference type="InterPro" id="IPR051954">
    <property type="entry name" value="tRNA_methyltransferase_THADA"/>
</dbReference>
<feature type="non-terminal residue" evidence="2">
    <location>
        <position position="1"/>
    </location>
</feature>
<comment type="caution">
    <text evidence="2">The sequence shown here is derived from an EMBL/GenBank/DDBJ whole genome shotgun (WGS) entry which is preliminary data.</text>
</comment>
<feature type="domain" description="DUF2428" evidence="1">
    <location>
        <begin position="457"/>
        <end position="643"/>
    </location>
</feature>
<gene>
    <name evidence="2" type="ORF">HK097_002474</name>
</gene>
<dbReference type="GO" id="GO:0005829">
    <property type="term" value="C:cytosol"/>
    <property type="evidence" value="ECO:0007669"/>
    <property type="project" value="TreeGrafter"/>
</dbReference>
<evidence type="ECO:0000313" key="2">
    <source>
        <dbReference type="EMBL" id="KAJ3040723.1"/>
    </source>
</evidence>
<proteinExistence type="predicted"/>
<protein>
    <recommendedName>
        <fullName evidence="1">DUF2428 domain-containing protein</fullName>
    </recommendedName>
</protein>
<sequence>AEQLMNIAWQCWDYDIKASEIIAVLLPHVDEPSALYRWLFANLRSVSWSEQGKFAILAYLLKSNHASDVCGMVASENGILNGLLPLVRQKRLPPDVRCLFATIVAGLLNRDEEVIPISWFDQWVMPLIDNNEAWGDLACVNLLVDRIVAAHPSVPKEAMRYLSQQSKVHSGETRDRMFQLSISVLRACAGTAKKGCCYDVLLGHSDLVTVALDHISPATQSSALRISQHEAYSTTFVDTALKHVLSRSLFPANEIRNDSLMQAVRQTITRDKKANRSDFSIWLLRTLLQNLTPYLPYPTLDLTLSLFSLIQDTDPRAVEECGKNLYEAVATLVWECPFELVRQAASSLALSLVRSGRVGRGGEVGFYTEKGIELSKSTQTLSRLRGASLWGFVASLASLQADNSANIFSDLVKNLSHICQPAKVDLPSHSAEMHGTVEAISSVYHSSPSSQPLDSTILTSLIDSLFTILGISKEYLQQVQHFEDTGAEGDDDGDTDGGEDTGMGPSGIIACCWRSLKTGAGLLLEVVSRRKYEGRTRDFVRLGEVLMETVTTVRHWGLANGVQQTFMSLCAVLLESKDEEVRGLPGEWMKKALDSLDQMDVTRQDERYAGVPRILLGILHATPQYHRPVLVSEIMDKILSILGGGGDTEARVREARK</sequence>
<dbReference type="AlphaFoldDB" id="A0AAD5S3B0"/>
<accession>A0AAD5S3B0</accession>
<dbReference type="Pfam" id="PF10350">
    <property type="entry name" value="DUF2428"/>
    <property type="match status" value="1"/>
</dbReference>
<dbReference type="PANTHER" id="PTHR14387:SF0">
    <property type="entry name" value="DUF2428 DOMAIN-CONTAINING PROTEIN"/>
    <property type="match status" value="1"/>
</dbReference>
<dbReference type="PANTHER" id="PTHR14387">
    <property type="entry name" value="THADA/DEATH RECEPTOR INTERACTING PROTEIN"/>
    <property type="match status" value="1"/>
</dbReference>
<organism evidence="2 3">
    <name type="scientific">Rhizophlyctis rosea</name>
    <dbReference type="NCBI Taxonomy" id="64517"/>
    <lineage>
        <taxon>Eukaryota</taxon>
        <taxon>Fungi</taxon>
        <taxon>Fungi incertae sedis</taxon>
        <taxon>Chytridiomycota</taxon>
        <taxon>Chytridiomycota incertae sedis</taxon>
        <taxon>Chytridiomycetes</taxon>
        <taxon>Rhizophlyctidales</taxon>
        <taxon>Rhizophlyctidaceae</taxon>
        <taxon>Rhizophlyctis</taxon>
    </lineage>
</organism>
<dbReference type="Proteomes" id="UP001212841">
    <property type="component" value="Unassembled WGS sequence"/>
</dbReference>
<dbReference type="GO" id="GO:0030488">
    <property type="term" value="P:tRNA methylation"/>
    <property type="evidence" value="ECO:0007669"/>
    <property type="project" value="TreeGrafter"/>
</dbReference>
<evidence type="ECO:0000259" key="1">
    <source>
        <dbReference type="Pfam" id="PF10350"/>
    </source>
</evidence>
<name>A0AAD5S3B0_9FUNG</name>
<keyword evidence="3" id="KW-1185">Reference proteome</keyword>
<reference evidence="2" key="1">
    <citation type="submission" date="2020-05" db="EMBL/GenBank/DDBJ databases">
        <title>Phylogenomic resolution of chytrid fungi.</title>
        <authorList>
            <person name="Stajich J.E."/>
            <person name="Amses K."/>
            <person name="Simmons R."/>
            <person name="Seto K."/>
            <person name="Myers J."/>
            <person name="Bonds A."/>
            <person name="Quandt C.A."/>
            <person name="Barry K."/>
            <person name="Liu P."/>
            <person name="Grigoriev I."/>
            <person name="Longcore J.E."/>
            <person name="James T.Y."/>
        </authorList>
    </citation>
    <scope>NUCLEOTIDE SEQUENCE</scope>
    <source>
        <strain evidence="2">JEL0318</strain>
    </source>
</reference>
<dbReference type="EMBL" id="JADGJD010001535">
    <property type="protein sequence ID" value="KAJ3040723.1"/>
    <property type="molecule type" value="Genomic_DNA"/>
</dbReference>